<reference evidence="1" key="1">
    <citation type="journal article" date="2015" name="Nature">
        <title>Complex archaea that bridge the gap between prokaryotes and eukaryotes.</title>
        <authorList>
            <person name="Spang A."/>
            <person name="Saw J.H."/>
            <person name="Jorgensen S.L."/>
            <person name="Zaremba-Niedzwiedzka K."/>
            <person name="Martijn J."/>
            <person name="Lind A.E."/>
            <person name="van Eijk R."/>
            <person name="Schleper C."/>
            <person name="Guy L."/>
            <person name="Ettema T.J."/>
        </authorList>
    </citation>
    <scope>NUCLEOTIDE SEQUENCE</scope>
</reference>
<gene>
    <name evidence="1" type="ORF">LCGC14_2754030</name>
</gene>
<sequence>MEVSTATMRRYGSELVDGAIAAARKFEPFNSAHEGLAVIWEEFEELKAEVFKNQSAYDMKAMRKEAVQLGAMALRFLYDVGWEGEVV</sequence>
<protein>
    <submittedName>
        <fullName evidence="1">Uncharacterized protein</fullName>
    </submittedName>
</protein>
<name>A0A0F8Z160_9ZZZZ</name>
<organism evidence="1">
    <name type="scientific">marine sediment metagenome</name>
    <dbReference type="NCBI Taxonomy" id="412755"/>
    <lineage>
        <taxon>unclassified sequences</taxon>
        <taxon>metagenomes</taxon>
        <taxon>ecological metagenomes</taxon>
    </lineage>
</organism>
<comment type="caution">
    <text evidence="1">The sequence shown here is derived from an EMBL/GenBank/DDBJ whole genome shotgun (WGS) entry which is preliminary data.</text>
</comment>
<proteinExistence type="predicted"/>
<evidence type="ECO:0000313" key="1">
    <source>
        <dbReference type="EMBL" id="KKK87358.1"/>
    </source>
</evidence>
<dbReference type="EMBL" id="LAZR01050436">
    <property type="protein sequence ID" value="KKK87358.1"/>
    <property type="molecule type" value="Genomic_DNA"/>
</dbReference>
<accession>A0A0F8Z160</accession>
<dbReference type="AlphaFoldDB" id="A0A0F8Z160"/>